<evidence type="ECO:0000256" key="1">
    <source>
        <dbReference type="SAM" id="MobiDB-lite"/>
    </source>
</evidence>
<dbReference type="EMBL" id="QCYY01001464">
    <property type="protein sequence ID" value="ROT77864.1"/>
    <property type="molecule type" value="Genomic_DNA"/>
</dbReference>
<feature type="compositionally biased region" description="Basic residues" evidence="1">
    <location>
        <begin position="85"/>
        <end position="94"/>
    </location>
</feature>
<organism evidence="2 3">
    <name type="scientific">Penaeus vannamei</name>
    <name type="common">Whiteleg shrimp</name>
    <name type="synonym">Litopenaeus vannamei</name>
    <dbReference type="NCBI Taxonomy" id="6689"/>
    <lineage>
        <taxon>Eukaryota</taxon>
        <taxon>Metazoa</taxon>
        <taxon>Ecdysozoa</taxon>
        <taxon>Arthropoda</taxon>
        <taxon>Crustacea</taxon>
        <taxon>Multicrustacea</taxon>
        <taxon>Malacostraca</taxon>
        <taxon>Eumalacostraca</taxon>
        <taxon>Eucarida</taxon>
        <taxon>Decapoda</taxon>
        <taxon>Dendrobranchiata</taxon>
        <taxon>Penaeoidea</taxon>
        <taxon>Penaeidae</taxon>
        <taxon>Penaeus</taxon>
    </lineage>
</organism>
<feature type="compositionally biased region" description="Basic and acidic residues" evidence="1">
    <location>
        <begin position="277"/>
        <end position="289"/>
    </location>
</feature>
<sequence>MIWESDNYQYPLDLSKHEATRSSRQQDEIEPSIVSCEGHTKGKTPDGNAHNADAEKEIPTRGTFQTLSQRLSVDSRSTTQGYRSLNRRVQRKPKKLDEETLNEPQGKSKQTDTIRLEHPLENAGRMLPQNPLGMGQNPNFFRASPTLEDHAPETNHDAEQTKSLFTENAQRESSSQTDQGLPESGKPKKGKRKHRVEISGKANRRTNEGMCKKSLIDVILYQAPNEEENIEEYRHADDDIYNKNSPNRESRRTGKHEKGKEKNRSEYEGSNVYQEQHLSEETARAKDEDGPQDLSWKMPEQERVSDSTLFYAGNDDISCVEVVVRTSSDSDVEVVFKEEDFSHESGLEPHESLTAEVPYNSYNGLCEMKEIPAMESTESPSNMYDERAYSTIYLTQEEPSQREDDSSLYYVQESGAHSSHSEHYFALSHSNGSGVPCPHLCAPTNCSEPLISANYSFNNGVPYSHFGVHSSYYEHVISANHNIGGGVPYPYPGAHTSYGEELVSASHNCYSGVPYPYPEDQVYQERIYTPSSYPPYNVVCHYFVDEHSNYYAVYQHHEHY</sequence>
<protein>
    <submittedName>
        <fullName evidence="2">Uncharacterized protein</fullName>
    </submittedName>
</protein>
<feature type="region of interest" description="Disordered" evidence="1">
    <location>
        <begin position="1"/>
        <end position="205"/>
    </location>
</feature>
<proteinExistence type="predicted"/>
<feature type="compositionally biased region" description="Basic and acidic residues" evidence="1">
    <location>
        <begin position="109"/>
        <end position="120"/>
    </location>
</feature>
<reference evidence="2 3" key="2">
    <citation type="submission" date="2019-01" db="EMBL/GenBank/DDBJ databases">
        <title>The decoding of complex shrimp genome reveals the adaptation for benthos swimmer, frequently molting mechanism and breeding impact on genome.</title>
        <authorList>
            <person name="Sun Y."/>
            <person name="Gao Y."/>
            <person name="Yu Y."/>
        </authorList>
    </citation>
    <scope>NUCLEOTIDE SEQUENCE [LARGE SCALE GENOMIC DNA]</scope>
    <source>
        <tissue evidence="2">Muscle</tissue>
    </source>
</reference>
<accession>A0A3R7SVW4</accession>
<gene>
    <name evidence="2" type="ORF">C7M84_003462</name>
</gene>
<feature type="compositionally biased region" description="Polar residues" evidence="1">
    <location>
        <begin position="62"/>
        <end position="83"/>
    </location>
</feature>
<comment type="caution">
    <text evidence="2">The sequence shown here is derived from an EMBL/GenBank/DDBJ whole genome shotgun (WGS) entry which is preliminary data.</text>
</comment>
<evidence type="ECO:0000313" key="3">
    <source>
        <dbReference type="Proteomes" id="UP000283509"/>
    </source>
</evidence>
<keyword evidence="3" id="KW-1185">Reference proteome</keyword>
<reference evidence="2 3" key="1">
    <citation type="submission" date="2018-04" db="EMBL/GenBank/DDBJ databases">
        <authorList>
            <person name="Zhang X."/>
            <person name="Yuan J."/>
            <person name="Li F."/>
            <person name="Xiang J."/>
        </authorList>
    </citation>
    <scope>NUCLEOTIDE SEQUENCE [LARGE SCALE GENOMIC DNA]</scope>
    <source>
        <tissue evidence="2">Muscle</tissue>
    </source>
</reference>
<feature type="compositionally biased region" description="Basic and acidic residues" evidence="1">
    <location>
        <begin position="147"/>
        <end position="160"/>
    </location>
</feature>
<evidence type="ECO:0000313" key="2">
    <source>
        <dbReference type="EMBL" id="ROT77864.1"/>
    </source>
</evidence>
<feature type="compositionally biased region" description="Polar residues" evidence="1">
    <location>
        <begin position="161"/>
        <end position="179"/>
    </location>
</feature>
<dbReference type="AlphaFoldDB" id="A0A3R7SVW4"/>
<dbReference type="Proteomes" id="UP000283509">
    <property type="component" value="Unassembled WGS sequence"/>
</dbReference>
<feature type="region of interest" description="Disordered" evidence="1">
    <location>
        <begin position="232"/>
        <end position="300"/>
    </location>
</feature>
<feature type="compositionally biased region" description="Basic and acidic residues" evidence="1">
    <location>
        <begin position="14"/>
        <end position="27"/>
    </location>
</feature>
<feature type="compositionally biased region" description="Basic and acidic residues" evidence="1">
    <location>
        <begin position="232"/>
        <end position="267"/>
    </location>
</feature>
<name>A0A3R7SVW4_PENVA</name>